<reference evidence="2 3" key="1">
    <citation type="journal article" date="2012" name="Stand. Genomic Sci.">
        <title>Complete genome sequencing and analysis of Saprospira grandis str. Lewin, a predatory marine bacterium.</title>
        <authorList>
            <person name="Saw J.H."/>
            <person name="Yuryev A."/>
            <person name="Kanbe M."/>
            <person name="Hou S."/>
            <person name="Young A.G."/>
            <person name="Aizawa S."/>
            <person name="Alam M."/>
        </authorList>
    </citation>
    <scope>NUCLEOTIDE SEQUENCE [LARGE SCALE GENOMIC DNA]</scope>
    <source>
        <strain evidence="2 3">Lewin</strain>
    </source>
</reference>
<dbReference type="KEGG" id="sgn:SGRA_1439"/>
<keyword evidence="1" id="KW-1133">Transmembrane helix</keyword>
<keyword evidence="3" id="KW-1185">Reference proteome</keyword>
<dbReference type="EMBL" id="CP002831">
    <property type="protein sequence ID" value="AFC24174.1"/>
    <property type="molecule type" value="Genomic_DNA"/>
</dbReference>
<feature type="transmembrane region" description="Helical" evidence="1">
    <location>
        <begin position="141"/>
        <end position="167"/>
    </location>
</feature>
<evidence type="ECO:0000256" key="1">
    <source>
        <dbReference type="SAM" id="Phobius"/>
    </source>
</evidence>
<name>H6L7V3_SAPGL</name>
<evidence type="ECO:0000313" key="2">
    <source>
        <dbReference type="EMBL" id="AFC24174.1"/>
    </source>
</evidence>
<keyword evidence="1" id="KW-0472">Membrane</keyword>
<organism evidence="2 3">
    <name type="scientific">Saprospira grandis (strain Lewin)</name>
    <dbReference type="NCBI Taxonomy" id="984262"/>
    <lineage>
        <taxon>Bacteria</taxon>
        <taxon>Pseudomonadati</taxon>
        <taxon>Bacteroidota</taxon>
        <taxon>Saprospiria</taxon>
        <taxon>Saprospirales</taxon>
        <taxon>Saprospiraceae</taxon>
        <taxon>Saprospira</taxon>
    </lineage>
</organism>
<sequence>MRFLSGPEALLNEFELIADKESFAVLHFYERNKAELALLPFADYYRLRSYYANALFAAQAYAQHIEEADWLIEQSIISDIRQVDGRDVYLHFLFSAMRALFYLGQYEASFKRAKALVGMRPHEPKYLLWLRRNLMLWRPSWVRWGFAGAILSLASWLGVSLFSLFLVDPFFPYLRELVFWLRQVSAIMGAASISFGIFGRYYYVERELRKLIRARRPKKAAQEQ</sequence>
<evidence type="ECO:0000313" key="3">
    <source>
        <dbReference type="Proteomes" id="UP000007519"/>
    </source>
</evidence>
<dbReference type="RefSeq" id="WP_015691811.1">
    <property type="nucleotide sequence ID" value="NC_016940.1"/>
</dbReference>
<dbReference type="Proteomes" id="UP000007519">
    <property type="component" value="Chromosome"/>
</dbReference>
<dbReference type="HOGENOM" id="CLU_1234303_0_0_10"/>
<gene>
    <name evidence="2" type="ordered locus">SGRA_1439</name>
</gene>
<protein>
    <submittedName>
        <fullName evidence="2">Uncharacterized protein</fullName>
    </submittedName>
</protein>
<keyword evidence="1" id="KW-0812">Transmembrane</keyword>
<dbReference type="OrthoDB" id="1492921at2"/>
<dbReference type="AlphaFoldDB" id="H6L7V3"/>
<proteinExistence type="predicted"/>
<accession>H6L7V3</accession>
<feature type="transmembrane region" description="Helical" evidence="1">
    <location>
        <begin position="179"/>
        <end position="203"/>
    </location>
</feature>